<evidence type="ECO:0000256" key="1">
    <source>
        <dbReference type="ARBA" id="ARBA00023002"/>
    </source>
</evidence>
<gene>
    <name evidence="4" type="ordered locus">Dalk_0254</name>
</gene>
<keyword evidence="5" id="KW-1185">Reference proteome</keyword>
<dbReference type="HOGENOM" id="CLU_009834_2_0_7"/>
<evidence type="ECO:0000259" key="3">
    <source>
        <dbReference type="Pfam" id="PF02737"/>
    </source>
</evidence>
<dbReference type="PANTHER" id="PTHR48075">
    <property type="entry name" value="3-HYDROXYACYL-COA DEHYDROGENASE FAMILY PROTEIN"/>
    <property type="match status" value="1"/>
</dbReference>
<reference evidence="4 5" key="1">
    <citation type="journal article" date="2012" name="Environ. Microbiol.">
        <title>The genome sequence of Desulfatibacillum alkenivorans AK-01: a blueprint for anaerobic alkane oxidation.</title>
        <authorList>
            <person name="Callaghan A.V."/>
            <person name="Morris B.E."/>
            <person name="Pereira I.A."/>
            <person name="McInerney M.J."/>
            <person name="Austin R.N."/>
            <person name="Groves J.T."/>
            <person name="Kukor J.J."/>
            <person name="Suflita J.M."/>
            <person name="Young L.Y."/>
            <person name="Zylstra G.J."/>
            <person name="Wawrik B."/>
        </authorList>
    </citation>
    <scope>NUCLEOTIDE SEQUENCE [LARGE SCALE GENOMIC DNA]</scope>
    <source>
        <strain evidence="4 5">AK-01</strain>
    </source>
</reference>
<dbReference type="Pfam" id="PF00725">
    <property type="entry name" value="3HCDH"/>
    <property type="match status" value="2"/>
</dbReference>
<dbReference type="KEGG" id="dal:Dalk_0254"/>
<feature type="domain" description="3-hydroxyacyl-CoA dehydrogenase NAD binding" evidence="3">
    <location>
        <begin position="11"/>
        <end position="176"/>
    </location>
</feature>
<dbReference type="Proteomes" id="UP000000739">
    <property type="component" value="Chromosome"/>
</dbReference>
<dbReference type="InterPro" id="IPR036291">
    <property type="entry name" value="NAD(P)-bd_dom_sf"/>
</dbReference>
<sequence length="421" mass="47090">MQIKEIKKAVYIGAGTMGCYNSLLAGIAGYDTVVYDISQDALEGVPIGHQMLGDYLAAIGAYTPEQLAEGGKRIRFSSDLIGALENADIVSESVFENLELKRKIHRQLDEMCPPETILTTNTSSLMVSEIEDVVGRGERFAAMHYHLGTPLVDVVGGPRTTTETVDIITRFVESLQCIPFSPAKENRGYVFNNLIPGLNQAAVALVMEYGEFFEDVDRAWMSHENLGPFATMDLVGLNVYYDGSKDSLDYEERRQFAQMTINLLQPYIDRGELGIKTGKGFYSYPEPSYGKPEFLSASAPREDIDRVLTNGVIIRAILLAAEGIADCDHIDKIWMINMMSGSGPFAWLDKKGINEFLNELESEQRQLLFPEYDLLVIKRFLKPYLDSGWTGLTSGRGIYSYPEPEFEKPDFLENPFKRASK</sequence>
<keyword evidence="1" id="KW-0560">Oxidoreductase</keyword>
<organism evidence="4 5">
    <name type="scientific">Desulfatibacillum aliphaticivorans</name>
    <dbReference type="NCBI Taxonomy" id="218208"/>
    <lineage>
        <taxon>Bacteria</taxon>
        <taxon>Pseudomonadati</taxon>
        <taxon>Thermodesulfobacteriota</taxon>
        <taxon>Desulfobacteria</taxon>
        <taxon>Desulfobacterales</taxon>
        <taxon>Desulfatibacillaceae</taxon>
        <taxon>Desulfatibacillum</taxon>
    </lineage>
</organism>
<dbReference type="GO" id="GO:0016616">
    <property type="term" value="F:oxidoreductase activity, acting on the CH-OH group of donors, NAD or NADP as acceptor"/>
    <property type="evidence" value="ECO:0007669"/>
    <property type="project" value="InterPro"/>
</dbReference>
<evidence type="ECO:0000313" key="5">
    <source>
        <dbReference type="Proteomes" id="UP000000739"/>
    </source>
</evidence>
<dbReference type="InterPro" id="IPR013328">
    <property type="entry name" value="6PGD_dom2"/>
</dbReference>
<accession>B8F8T1</accession>
<dbReference type="AlphaFoldDB" id="B8F8T1"/>
<dbReference type="InterPro" id="IPR006108">
    <property type="entry name" value="3HC_DH_C"/>
</dbReference>
<dbReference type="Gene3D" id="3.40.50.720">
    <property type="entry name" value="NAD(P)-binding Rossmann-like Domain"/>
    <property type="match status" value="1"/>
</dbReference>
<dbReference type="InterPro" id="IPR008927">
    <property type="entry name" value="6-PGluconate_DH-like_C_sf"/>
</dbReference>
<dbReference type="Pfam" id="PF02737">
    <property type="entry name" value="3HCDH_N"/>
    <property type="match status" value="1"/>
</dbReference>
<dbReference type="EMBL" id="CP001322">
    <property type="protein sequence ID" value="ACL01963.1"/>
    <property type="molecule type" value="Genomic_DNA"/>
</dbReference>
<dbReference type="PROSITE" id="PS51257">
    <property type="entry name" value="PROKAR_LIPOPROTEIN"/>
    <property type="match status" value="1"/>
</dbReference>
<proteinExistence type="predicted"/>
<feature type="domain" description="3-hydroxyacyl-CoA dehydrogenase C-terminal" evidence="2">
    <location>
        <begin position="312"/>
        <end position="401"/>
    </location>
</feature>
<name>B8F8T1_DESAL</name>
<dbReference type="eggNOG" id="COG1250">
    <property type="taxonomic scope" value="Bacteria"/>
</dbReference>
<dbReference type="InterPro" id="IPR006176">
    <property type="entry name" value="3-OHacyl-CoA_DH_NAD-bd"/>
</dbReference>
<dbReference type="SUPFAM" id="SSF51735">
    <property type="entry name" value="NAD(P)-binding Rossmann-fold domains"/>
    <property type="match status" value="1"/>
</dbReference>
<evidence type="ECO:0000259" key="2">
    <source>
        <dbReference type="Pfam" id="PF00725"/>
    </source>
</evidence>
<protein>
    <submittedName>
        <fullName evidence="4">3-hydroxyacyl-CoA dehydrogenase (NAD-binding)</fullName>
    </submittedName>
</protein>
<evidence type="ECO:0000313" key="4">
    <source>
        <dbReference type="EMBL" id="ACL01963.1"/>
    </source>
</evidence>
<dbReference type="GO" id="GO:0070403">
    <property type="term" value="F:NAD+ binding"/>
    <property type="evidence" value="ECO:0007669"/>
    <property type="project" value="InterPro"/>
</dbReference>
<feature type="domain" description="3-hydroxyacyl-CoA dehydrogenase C-terminal" evidence="2">
    <location>
        <begin position="188"/>
        <end position="284"/>
    </location>
</feature>
<dbReference type="SUPFAM" id="SSF48179">
    <property type="entry name" value="6-phosphogluconate dehydrogenase C-terminal domain-like"/>
    <property type="match status" value="2"/>
</dbReference>
<dbReference type="GO" id="GO:0006631">
    <property type="term" value="P:fatty acid metabolic process"/>
    <property type="evidence" value="ECO:0007669"/>
    <property type="project" value="InterPro"/>
</dbReference>
<dbReference type="RefSeq" id="WP_012609403.1">
    <property type="nucleotide sequence ID" value="NC_011768.1"/>
</dbReference>
<dbReference type="PANTHER" id="PTHR48075:SF5">
    <property type="entry name" value="3-HYDROXYBUTYRYL-COA DEHYDROGENASE"/>
    <property type="match status" value="1"/>
</dbReference>
<dbReference type="Gene3D" id="1.10.1040.10">
    <property type="entry name" value="N-(1-d-carboxylethyl)-l-norvaline Dehydrogenase, domain 2"/>
    <property type="match status" value="2"/>
</dbReference>